<organism evidence="1 2">
    <name type="scientific">Steinernema glaseri</name>
    <dbReference type="NCBI Taxonomy" id="37863"/>
    <lineage>
        <taxon>Eukaryota</taxon>
        <taxon>Metazoa</taxon>
        <taxon>Ecdysozoa</taxon>
        <taxon>Nematoda</taxon>
        <taxon>Chromadorea</taxon>
        <taxon>Rhabditida</taxon>
        <taxon>Tylenchina</taxon>
        <taxon>Panagrolaimomorpha</taxon>
        <taxon>Strongyloidoidea</taxon>
        <taxon>Steinernematidae</taxon>
        <taxon>Steinernema</taxon>
    </lineage>
</organism>
<evidence type="ECO:0000313" key="1">
    <source>
        <dbReference type="Proteomes" id="UP000095287"/>
    </source>
</evidence>
<evidence type="ECO:0000313" key="2">
    <source>
        <dbReference type="WBParaSite" id="L893_g6779.t1"/>
    </source>
</evidence>
<reference evidence="2" key="1">
    <citation type="submission" date="2016-11" db="UniProtKB">
        <authorList>
            <consortium name="WormBaseParasite"/>
        </authorList>
    </citation>
    <scope>IDENTIFICATION</scope>
</reference>
<proteinExistence type="predicted"/>
<accession>A0A1I8AK44</accession>
<dbReference type="WBParaSite" id="L893_g6779.t1">
    <property type="protein sequence ID" value="L893_g6779.t1"/>
    <property type="gene ID" value="L893_g6779"/>
</dbReference>
<keyword evidence="1" id="KW-1185">Reference proteome</keyword>
<protein>
    <submittedName>
        <fullName evidence="2">Aminotran_5 domain-containing protein</fullName>
    </submittedName>
</protein>
<sequence length="31" mass="3411">MFIPTSTGLWGLASARRLHDVQEEVVLVPST</sequence>
<name>A0A1I8AK44_9BILA</name>
<dbReference type="Proteomes" id="UP000095287">
    <property type="component" value="Unplaced"/>
</dbReference>
<dbReference type="AlphaFoldDB" id="A0A1I8AK44"/>